<dbReference type="KEGG" id="atq:GH723_12480"/>
<evidence type="ECO:0000259" key="3">
    <source>
        <dbReference type="Pfam" id="PF13439"/>
    </source>
</evidence>
<organism evidence="4 5">
    <name type="scientific">Actinomarinicola tropica</name>
    <dbReference type="NCBI Taxonomy" id="2789776"/>
    <lineage>
        <taxon>Bacteria</taxon>
        <taxon>Bacillati</taxon>
        <taxon>Actinomycetota</taxon>
        <taxon>Acidimicrobiia</taxon>
        <taxon>Acidimicrobiales</taxon>
        <taxon>Iamiaceae</taxon>
        <taxon>Actinomarinicola</taxon>
    </lineage>
</organism>
<reference evidence="4 5" key="1">
    <citation type="submission" date="2019-11" db="EMBL/GenBank/DDBJ databases">
        <authorList>
            <person name="He Y."/>
        </authorList>
    </citation>
    <scope>NUCLEOTIDE SEQUENCE [LARGE SCALE GENOMIC DNA]</scope>
    <source>
        <strain evidence="4 5">SCSIO 58843</strain>
    </source>
</reference>
<keyword evidence="5" id="KW-1185">Reference proteome</keyword>
<feature type="domain" description="Glycosyltransferase subfamily 4-like N-terminal" evidence="3">
    <location>
        <begin position="14"/>
        <end position="154"/>
    </location>
</feature>
<dbReference type="EMBL" id="CP045851">
    <property type="protein sequence ID" value="QGG95848.1"/>
    <property type="molecule type" value="Genomic_DNA"/>
</dbReference>
<evidence type="ECO:0000256" key="2">
    <source>
        <dbReference type="ARBA" id="ARBA00022679"/>
    </source>
</evidence>
<dbReference type="Proteomes" id="UP000334019">
    <property type="component" value="Chromosome"/>
</dbReference>
<evidence type="ECO:0000313" key="4">
    <source>
        <dbReference type="EMBL" id="QGG95848.1"/>
    </source>
</evidence>
<sequence>MMIHFLGPVPPLRGGIAQHSDRLLDALVDAGHHVTVDAWSHQYPRRLYPGDEVDPSAVPRPSARFTLRWWDPSSWVRAGRAARTADLVLIPWVTPVQAVAYLTALRAASGTPAVGIIHNPLPHERRPFDRVLTRSMLRRLTGAVTHARTVSEEVGKLAPGLALREVPHPPNLDVEEAPLPDGPPWRLLFLGFIRPYKGLDTALDAMVELRRRRDDVTLTIAGQVWGSPDPWYRAIHERGLDDVVDFRPGYVPNSRLGLLLAEHHLVVAPYRSATQSGIVPLAQAAGRGVIATDVGGLSEALTDGVDGYLTPPGDVPAFAAAIERALPRVQELADAARSASSSWRDVAEAVLAVGSPTSDR</sequence>
<evidence type="ECO:0000313" key="5">
    <source>
        <dbReference type="Proteomes" id="UP000334019"/>
    </source>
</evidence>
<keyword evidence="1" id="KW-0328">Glycosyltransferase</keyword>
<protein>
    <submittedName>
        <fullName evidence="4">Glycosyltransferase</fullName>
    </submittedName>
</protein>
<dbReference type="Gene3D" id="3.40.50.2000">
    <property type="entry name" value="Glycogen Phosphorylase B"/>
    <property type="match status" value="2"/>
</dbReference>
<keyword evidence="2 4" id="KW-0808">Transferase</keyword>
<dbReference type="Pfam" id="PF13439">
    <property type="entry name" value="Glyco_transf_4"/>
    <property type="match status" value="1"/>
</dbReference>
<dbReference type="PANTHER" id="PTHR12526:SF510">
    <property type="entry name" value="D-INOSITOL 3-PHOSPHATE GLYCOSYLTRANSFERASE"/>
    <property type="match status" value="1"/>
</dbReference>
<accession>A0A5Q2RGB9</accession>
<name>A0A5Q2RGB9_9ACTN</name>
<dbReference type="PANTHER" id="PTHR12526">
    <property type="entry name" value="GLYCOSYLTRANSFERASE"/>
    <property type="match status" value="1"/>
</dbReference>
<evidence type="ECO:0000256" key="1">
    <source>
        <dbReference type="ARBA" id="ARBA00022676"/>
    </source>
</evidence>
<dbReference type="GO" id="GO:0016757">
    <property type="term" value="F:glycosyltransferase activity"/>
    <property type="evidence" value="ECO:0007669"/>
    <property type="project" value="UniProtKB-KW"/>
</dbReference>
<dbReference type="SUPFAM" id="SSF53756">
    <property type="entry name" value="UDP-Glycosyltransferase/glycogen phosphorylase"/>
    <property type="match status" value="1"/>
</dbReference>
<gene>
    <name evidence="4" type="ORF">GH723_12480</name>
</gene>
<dbReference type="InterPro" id="IPR028098">
    <property type="entry name" value="Glyco_trans_4-like_N"/>
</dbReference>
<proteinExistence type="predicted"/>
<dbReference type="Pfam" id="PF13692">
    <property type="entry name" value="Glyco_trans_1_4"/>
    <property type="match status" value="1"/>
</dbReference>
<dbReference type="AlphaFoldDB" id="A0A5Q2RGB9"/>